<accession>A0ACC2PUM6</accession>
<reference evidence="1" key="1">
    <citation type="submission" date="2023-04" db="EMBL/GenBank/DDBJ databases">
        <title>A chromosome-level genome assembly of the parasitoid wasp Eretmocerus hayati.</title>
        <authorList>
            <person name="Zhong Y."/>
            <person name="Liu S."/>
            <person name="Liu Y."/>
        </authorList>
    </citation>
    <scope>NUCLEOTIDE SEQUENCE</scope>
    <source>
        <strain evidence="1">ZJU_SS_LIU_2023</strain>
    </source>
</reference>
<keyword evidence="2" id="KW-1185">Reference proteome</keyword>
<organism evidence="1 2">
    <name type="scientific">Eretmocerus hayati</name>
    <dbReference type="NCBI Taxonomy" id="131215"/>
    <lineage>
        <taxon>Eukaryota</taxon>
        <taxon>Metazoa</taxon>
        <taxon>Ecdysozoa</taxon>
        <taxon>Arthropoda</taxon>
        <taxon>Hexapoda</taxon>
        <taxon>Insecta</taxon>
        <taxon>Pterygota</taxon>
        <taxon>Neoptera</taxon>
        <taxon>Endopterygota</taxon>
        <taxon>Hymenoptera</taxon>
        <taxon>Apocrita</taxon>
        <taxon>Proctotrupomorpha</taxon>
        <taxon>Chalcidoidea</taxon>
        <taxon>Aphelinidae</taxon>
        <taxon>Aphelininae</taxon>
        <taxon>Eretmocerus</taxon>
    </lineage>
</organism>
<comment type="caution">
    <text evidence="1">The sequence shown here is derived from an EMBL/GenBank/DDBJ whole genome shotgun (WGS) entry which is preliminary data.</text>
</comment>
<gene>
    <name evidence="1" type="ORF">QAD02_022617</name>
</gene>
<dbReference type="EMBL" id="CM056741">
    <property type="protein sequence ID" value="KAJ8686823.1"/>
    <property type="molecule type" value="Genomic_DNA"/>
</dbReference>
<name>A0ACC2PUM6_9HYME</name>
<proteinExistence type="predicted"/>
<protein>
    <submittedName>
        <fullName evidence="1">Uncharacterized protein</fullName>
    </submittedName>
</protein>
<evidence type="ECO:0000313" key="1">
    <source>
        <dbReference type="EMBL" id="KAJ8686823.1"/>
    </source>
</evidence>
<sequence>MRWSVGKVADQVVKGWVGDESVGFAIHKEEIIIQPEEEYFPMDMDPLVPSETDFGKRHKSKTTSEKNQQPKHACMYCGRSYFQQQSLNRHLAYQCSVQPRFSCFYCPYRSKLRETMKSHMKSAHKDVEGKYFFDGKMESFKDDLRP</sequence>
<dbReference type="Proteomes" id="UP001239111">
    <property type="component" value="Chromosome 1"/>
</dbReference>
<evidence type="ECO:0000313" key="2">
    <source>
        <dbReference type="Proteomes" id="UP001239111"/>
    </source>
</evidence>